<keyword evidence="7" id="KW-1185">Reference proteome</keyword>
<dbReference type="GO" id="GO:0008610">
    <property type="term" value="P:lipid biosynthetic process"/>
    <property type="evidence" value="ECO:0007669"/>
    <property type="project" value="UniProtKB-ARBA"/>
</dbReference>
<dbReference type="SUPFAM" id="SSF55856">
    <property type="entry name" value="Cytochrome b5-like heme/steroid binding domain"/>
    <property type="match status" value="1"/>
</dbReference>
<dbReference type="PANTHER" id="PTHR19353:SF19">
    <property type="entry name" value="DELTA(5) FATTY ACID DESATURASE C-RELATED"/>
    <property type="match status" value="1"/>
</dbReference>
<dbReference type="EMBL" id="CAJNNV010005036">
    <property type="protein sequence ID" value="CAE8591571.1"/>
    <property type="molecule type" value="Genomic_DNA"/>
</dbReference>
<evidence type="ECO:0000313" key="6">
    <source>
        <dbReference type="EMBL" id="CAE8591571.1"/>
    </source>
</evidence>
<dbReference type="GO" id="GO:0016717">
    <property type="term" value="F:oxidoreductase activity, acting on paired donors, with oxidation of a pair of donors resulting in the reduction of molecular oxygen to two molecules of water"/>
    <property type="evidence" value="ECO:0007669"/>
    <property type="project" value="TreeGrafter"/>
</dbReference>
<gene>
    <name evidence="6" type="ORF">PGLA1383_LOCUS10240</name>
</gene>
<dbReference type="PROSITE" id="PS50255">
    <property type="entry name" value="CYTOCHROME_B5_2"/>
    <property type="match status" value="1"/>
</dbReference>
<dbReference type="OrthoDB" id="438714at2759"/>
<dbReference type="InterPro" id="IPR012171">
    <property type="entry name" value="Fatty_acid_desaturase"/>
</dbReference>
<comment type="caution">
    <text evidence="6">The sequence shown here is derived from an EMBL/GenBank/DDBJ whole genome shotgun (WGS) entry which is preliminary data.</text>
</comment>
<keyword evidence="4" id="KW-1133">Transmembrane helix</keyword>
<dbReference type="GO" id="GO:0016020">
    <property type="term" value="C:membrane"/>
    <property type="evidence" value="ECO:0007669"/>
    <property type="project" value="TreeGrafter"/>
</dbReference>
<comment type="similarity">
    <text evidence="4">Belongs to the cytochrome b5 family.</text>
</comment>
<feature type="non-terminal residue" evidence="6">
    <location>
        <position position="1"/>
    </location>
</feature>
<feature type="domain" description="Cytochrome b5 heme-binding" evidence="5">
    <location>
        <begin position="17"/>
        <end position="75"/>
    </location>
</feature>
<evidence type="ECO:0000313" key="7">
    <source>
        <dbReference type="Proteomes" id="UP000654075"/>
    </source>
</evidence>
<protein>
    <recommendedName>
        <fullName evidence="5">Cytochrome b5 heme-binding domain-containing protein</fullName>
    </recommendedName>
</protein>
<keyword evidence="3 4" id="KW-0408">Iron</keyword>
<evidence type="ECO:0000256" key="1">
    <source>
        <dbReference type="ARBA" id="ARBA00022617"/>
    </source>
</evidence>
<dbReference type="SMART" id="SM01117">
    <property type="entry name" value="Cyt-b5"/>
    <property type="match status" value="1"/>
</dbReference>
<dbReference type="InterPro" id="IPR036400">
    <property type="entry name" value="Cyt_B5-like_heme/steroid_sf"/>
</dbReference>
<reference evidence="6" key="1">
    <citation type="submission" date="2021-02" db="EMBL/GenBank/DDBJ databases">
        <authorList>
            <person name="Dougan E. K."/>
            <person name="Rhodes N."/>
            <person name="Thang M."/>
            <person name="Chan C."/>
        </authorList>
    </citation>
    <scope>NUCLEOTIDE SEQUENCE</scope>
</reference>
<evidence type="ECO:0000256" key="2">
    <source>
        <dbReference type="ARBA" id="ARBA00022723"/>
    </source>
</evidence>
<dbReference type="Gene3D" id="3.10.120.10">
    <property type="entry name" value="Cytochrome b5-like heme/steroid binding domain"/>
    <property type="match status" value="1"/>
</dbReference>
<dbReference type="Proteomes" id="UP000654075">
    <property type="component" value="Unassembled WGS sequence"/>
</dbReference>
<dbReference type="PANTHER" id="PTHR19353">
    <property type="entry name" value="FATTY ACID DESATURASE 2"/>
    <property type="match status" value="1"/>
</dbReference>
<sequence length="154" mass="16637">MARLFTRAELYEQDFPWTLICGRVYAIGEFLPRHPGGQLIRRAVGEDATDLFLAHHGPDSPAVSVLAKYEIGHLLLSTSAAPAGGVAGGGGPSAAWGQRPLQRLLSVRLQEAGLGRPPAFPVAEGVALVMLMLFVLWAWLCYGCGWWRLNIAMA</sequence>
<accession>A0A813DSB2</accession>
<organism evidence="6 7">
    <name type="scientific">Polarella glacialis</name>
    <name type="common">Dinoflagellate</name>
    <dbReference type="NCBI Taxonomy" id="89957"/>
    <lineage>
        <taxon>Eukaryota</taxon>
        <taxon>Sar</taxon>
        <taxon>Alveolata</taxon>
        <taxon>Dinophyceae</taxon>
        <taxon>Suessiales</taxon>
        <taxon>Suessiaceae</taxon>
        <taxon>Polarella</taxon>
    </lineage>
</organism>
<dbReference type="AlphaFoldDB" id="A0A813DSB2"/>
<proteinExistence type="inferred from homology"/>
<dbReference type="PROSITE" id="PS00191">
    <property type="entry name" value="CYTOCHROME_B5_1"/>
    <property type="match status" value="1"/>
</dbReference>
<keyword evidence="2 4" id="KW-0479">Metal-binding</keyword>
<dbReference type="InterPro" id="IPR001199">
    <property type="entry name" value="Cyt_B5-like_heme/steroid-bd"/>
</dbReference>
<dbReference type="GO" id="GO:0020037">
    <property type="term" value="F:heme binding"/>
    <property type="evidence" value="ECO:0007669"/>
    <property type="project" value="UniProtKB-UniRule"/>
</dbReference>
<name>A0A813DSB2_POLGL</name>
<keyword evidence="1 4" id="KW-0349">Heme</keyword>
<keyword evidence="4" id="KW-0812">Transmembrane</keyword>
<feature type="transmembrane region" description="Helical" evidence="4">
    <location>
        <begin position="126"/>
        <end position="149"/>
    </location>
</feature>
<dbReference type="GO" id="GO:0046872">
    <property type="term" value="F:metal ion binding"/>
    <property type="evidence" value="ECO:0007669"/>
    <property type="project" value="UniProtKB-UniRule"/>
</dbReference>
<evidence type="ECO:0000256" key="4">
    <source>
        <dbReference type="RuleBase" id="RU362121"/>
    </source>
</evidence>
<evidence type="ECO:0000259" key="5">
    <source>
        <dbReference type="PROSITE" id="PS50255"/>
    </source>
</evidence>
<evidence type="ECO:0000256" key="3">
    <source>
        <dbReference type="ARBA" id="ARBA00023004"/>
    </source>
</evidence>
<dbReference type="InterPro" id="IPR018506">
    <property type="entry name" value="Cyt_B5_heme-BS"/>
</dbReference>
<dbReference type="Pfam" id="PF00173">
    <property type="entry name" value="Cyt-b5"/>
    <property type="match status" value="1"/>
</dbReference>
<dbReference type="GO" id="GO:0006631">
    <property type="term" value="P:fatty acid metabolic process"/>
    <property type="evidence" value="ECO:0007669"/>
    <property type="project" value="UniProtKB-ARBA"/>
</dbReference>
<keyword evidence="4" id="KW-0472">Membrane</keyword>